<organism evidence="1 2">
    <name type="scientific">Melia azedarach</name>
    <name type="common">Chinaberry tree</name>
    <dbReference type="NCBI Taxonomy" id="155640"/>
    <lineage>
        <taxon>Eukaryota</taxon>
        <taxon>Viridiplantae</taxon>
        <taxon>Streptophyta</taxon>
        <taxon>Embryophyta</taxon>
        <taxon>Tracheophyta</taxon>
        <taxon>Spermatophyta</taxon>
        <taxon>Magnoliopsida</taxon>
        <taxon>eudicotyledons</taxon>
        <taxon>Gunneridae</taxon>
        <taxon>Pentapetalae</taxon>
        <taxon>rosids</taxon>
        <taxon>malvids</taxon>
        <taxon>Sapindales</taxon>
        <taxon>Meliaceae</taxon>
        <taxon>Melia</taxon>
    </lineage>
</organism>
<accession>A0ACC1XSJ4</accession>
<comment type="caution">
    <text evidence="1">The sequence shown here is derived from an EMBL/GenBank/DDBJ whole genome shotgun (WGS) entry which is preliminary data.</text>
</comment>
<gene>
    <name evidence="1" type="ORF">OWV82_015382</name>
</gene>
<dbReference type="EMBL" id="CM051401">
    <property type="protein sequence ID" value="KAJ4713265.1"/>
    <property type="molecule type" value="Genomic_DNA"/>
</dbReference>
<keyword evidence="2" id="KW-1185">Reference proteome</keyword>
<evidence type="ECO:0000313" key="1">
    <source>
        <dbReference type="EMBL" id="KAJ4713265.1"/>
    </source>
</evidence>
<proteinExistence type="predicted"/>
<reference evidence="1 2" key="1">
    <citation type="journal article" date="2023" name="Science">
        <title>Complex scaffold remodeling in plant triterpene biosynthesis.</title>
        <authorList>
            <person name="De La Pena R."/>
            <person name="Hodgson H."/>
            <person name="Liu J.C."/>
            <person name="Stephenson M.J."/>
            <person name="Martin A.C."/>
            <person name="Owen C."/>
            <person name="Harkess A."/>
            <person name="Leebens-Mack J."/>
            <person name="Jimenez L.E."/>
            <person name="Osbourn A."/>
            <person name="Sattely E.S."/>
        </authorList>
    </citation>
    <scope>NUCLEOTIDE SEQUENCE [LARGE SCALE GENOMIC DNA]</scope>
    <source>
        <strain evidence="2">cv. JPN11</strain>
        <tissue evidence="1">Leaf</tissue>
    </source>
</reference>
<sequence>MSSTNTHILVYPFPTLGHIIPLLDLTHRLLTRGLNVTVLVTPNNLPLLVSLNSSFPSSSLQSLILPQPTWSGHSPANRLVSFMRGLRELHYSAIVNWFKSHPSPPVAILSDFFLGWTHELANELGVQRVVFSPSGAFALSVSFALWSDLPKIGEPDDDNFQVSFPKVPNCPAYPSYQISHIYSSDETNPDTVFYRSCMLANMECWGFVFNSFAELERVYIDHIKKEMGHERVWAVGPLLPPDDDLTESMSRGGSSSESGHDVLTWLETRRDHSVVFVCFGSRQVLTAKQIGELAAALEKTEVDFVWCVRQPDERHPPGDYGVVPDGFEDRVAGRGFVIRGWAPQVAILRHRSVGAFLTHCGWNSLLEGISAGVVMLTWPMGADQYANAQLLVDQLGVGIRVGEGTRNIPKSSELARLFAESLDHSRPERLKVKELSDAALNAVSKGGNSVKDLDDFIQGINELHSRKSLP</sequence>
<dbReference type="Proteomes" id="UP001164539">
    <property type="component" value="Chromosome 8"/>
</dbReference>
<name>A0ACC1XSJ4_MELAZ</name>
<protein>
    <submittedName>
        <fullName evidence="1">UDP-glycosyltransferase</fullName>
    </submittedName>
</protein>
<evidence type="ECO:0000313" key="2">
    <source>
        <dbReference type="Proteomes" id="UP001164539"/>
    </source>
</evidence>